<dbReference type="Pfam" id="PF13644">
    <property type="entry name" value="DKNYY"/>
    <property type="match status" value="2"/>
</dbReference>
<sequence length="247" mass="28502">MKLIIFGCLLLLIVSFFFTSCQPKYEEKDGKIYYKWYHGGTMQKVSDLLPEADAATFETIKKSTLFSLGKDKNHVFKDAKILLYADPKTFECIKEPYWKDKTQLFILSYSTADCRLLNADPTTFKVLQKPWSKDKNQVFYSSYPVKDALAASFVPLTENYGKDAVHYFYNQTIIDGLDYKSAVVLSNEYIKDNQHVYYTDTEIIGANPKTFKAGQYATGYDDKYSYNFDKNSGPITEEFIKMHANNE</sequence>
<proteinExistence type="predicted"/>
<dbReference type="Proteomes" id="UP000641454">
    <property type="component" value="Unassembled WGS sequence"/>
</dbReference>
<dbReference type="AlphaFoldDB" id="A0A923N3M6"/>
<organism evidence="1 2">
    <name type="scientific">Flavobacterium muglaense</name>
    <dbReference type="NCBI Taxonomy" id="2764716"/>
    <lineage>
        <taxon>Bacteria</taxon>
        <taxon>Pseudomonadati</taxon>
        <taxon>Bacteroidota</taxon>
        <taxon>Flavobacteriia</taxon>
        <taxon>Flavobacteriales</taxon>
        <taxon>Flavobacteriaceae</taxon>
        <taxon>Flavobacterium</taxon>
    </lineage>
</organism>
<protein>
    <submittedName>
        <fullName evidence="1">DKNYY domain-containing protein</fullName>
    </submittedName>
</protein>
<reference evidence="1 2" key="1">
    <citation type="submission" date="2020-08" db="EMBL/GenBank/DDBJ databases">
        <title>Description of novel Flavobacterium F-392 isolate.</title>
        <authorList>
            <person name="Saticioglu I.B."/>
            <person name="Duman M."/>
            <person name="Altun S."/>
        </authorList>
    </citation>
    <scope>NUCLEOTIDE SEQUENCE [LARGE SCALE GENOMIC DNA]</scope>
    <source>
        <strain evidence="1 2">F-392</strain>
    </source>
</reference>
<accession>A0A923N3M6</accession>
<name>A0A923N3M6_9FLAO</name>
<dbReference type="RefSeq" id="WP_187020011.1">
    <property type="nucleotide sequence ID" value="NZ_JACRUK010000039.1"/>
</dbReference>
<gene>
    <name evidence="1" type="ORF">H8R25_13510</name>
</gene>
<dbReference type="EMBL" id="JACRUL010000038">
    <property type="protein sequence ID" value="MBC5845450.1"/>
    <property type="molecule type" value="Genomic_DNA"/>
</dbReference>
<dbReference type="InterPro" id="IPR027375">
    <property type="entry name" value="DKNYY"/>
</dbReference>
<keyword evidence="2" id="KW-1185">Reference proteome</keyword>
<comment type="caution">
    <text evidence="1">The sequence shown here is derived from an EMBL/GenBank/DDBJ whole genome shotgun (WGS) entry which is preliminary data.</text>
</comment>
<evidence type="ECO:0000313" key="1">
    <source>
        <dbReference type="EMBL" id="MBC5845450.1"/>
    </source>
</evidence>
<evidence type="ECO:0000313" key="2">
    <source>
        <dbReference type="Proteomes" id="UP000641454"/>
    </source>
</evidence>
<dbReference type="PROSITE" id="PS51257">
    <property type="entry name" value="PROKAR_LIPOPROTEIN"/>
    <property type="match status" value="1"/>
</dbReference>